<organism evidence="4 5">
    <name type="scientific">Mycobacterium spongiae</name>
    <dbReference type="NCBI Taxonomy" id="886343"/>
    <lineage>
        <taxon>Bacteria</taxon>
        <taxon>Bacillati</taxon>
        <taxon>Actinomycetota</taxon>
        <taxon>Actinomycetes</taxon>
        <taxon>Mycobacteriales</taxon>
        <taxon>Mycobacteriaceae</taxon>
        <taxon>Mycobacterium</taxon>
    </lineage>
</organism>
<dbReference type="GO" id="GO:0003723">
    <property type="term" value="F:RNA binding"/>
    <property type="evidence" value="ECO:0007669"/>
    <property type="project" value="InterPro"/>
</dbReference>
<feature type="transmembrane region" description="Helical" evidence="3">
    <location>
        <begin position="7"/>
        <end position="32"/>
    </location>
</feature>
<dbReference type="Proteomes" id="UP000682202">
    <property type="component" value="Chromosome"/>
</dbReference>
<reference evidence="4" key="1">
    <citation type="submission" date="2019-12" db="EMBL/GenBank/DDBJ databases">
        <title>Mycobacterium spongiae sp. nov.</title>
        <authorList>
            <person name="Stinear T."/>
        </authorList>
    </citation>
    <scope>NUCLEOTIDE SEQUENCE</scope>
    <source>
        <strain evidence="4">FSD4b-SM</strain>
    </source>
</reference>
<keyword evidence="3" id="KW-0812">Transmembrane</keyword>
<name>A0A975JUR4_9MYCO</name>
<dbReference type="EMBL" id="CP046600">
    <property type="protein sequence ID" value="QUR65733.1"/>
    <property type="molecule type" value="Genomic_DNA"/>
</dbReference>
<gene>
    <name evidence="4" type="ORF">F6B93_00365</name>
</gene>
<dbReference type="KEGG" id="mspg:F6B93_00365"/>
<keyword evidence="5" id="KW-1185">Reference proteome</keyword>
<evidence type="ECO:0000313" key="4">
    <source>
        <dbReference type="EMBL" id="QUR65733.1"/>
    </source>
</evidence>
<protein>
    <submittedName>
        <fullName evidence="4">Ribonuclease T(2)</fullName>
    </submittedName>
</protein>
<dbReference type="PANTHER" id="PTHR11240">
    <property type="entry name" value="RIBONUCLEASE T2"/>
    <property type="match status" value="1"/>
</dbReference>
<dbReference type="PANTHER" id="PTHR11240:SF22">
    <property type="entry name" value="RIBONUCLEASE T2"/>
    <property type="match status" value="1"/>
</dbReference>
<accession>A0A975JUR4</accession>
<proteinExistence type="inferred from homology"/>
<sequence>MQLRRGDVAVVSVSAGLAAIVVAAVAFSLLILDHSHPPANEAGTSTSSLLVVTWGPSLCKVDPSNSGCRTGHVGKLGERLILHGLWPQPPSQQFCGVPKTDKARDLRNADMSSLDLPEDLQSKLQPVLSDAALMAPHEWYTHGTCSGVTPAVYFRDAITLTNQVSKILDPVFAEHPHLSLNTVRHRFDAEFGEGAGKRVSLTCRDVDGEQVVIYEVHLSLPPIADFGSAENTENTENTLSLGDLLVKGPTISPGCRRGRVP</sequence>
<dbReference type="GO" id="GO:0033897">
    <property type="term" value="F:ribonuclease T2 activity"/>
    <property type="evidence" value="ECO:0007669"/>
    <property type="project" value="InterPro"/>
</dbReference>
<evidence type="ECO:0000256" key="1">
    <source>
        <dbReference type="ARBA" id="ARBA00007469"/>
    </source>
</evidence>
<dbReference type="AlphaFoldDB" id="A0A975JUR4"/>
<evidence type="ECO:0000256" key="3">
    <source>
        <dbReference type="SAM" id="Phobius"/>
    </source>
</evidence>
<keyword evidence="3" id="KW-0472">Membrane</keyword>
<dbReference type="SUPFAM" id="SSF55895">
    <property type="entry name" value="Ribonuclease Rh-like"/>
    <property type="match status" value="1"/>
</dbReference>
<dbReference type="InterPro" id="IPR001568">
    <property type="entry name" value="RNase_T2-like"/>
</dbReference>
<evidence type="ECO:0000256" key="2">
    <source>
        <dbReference type="RuleBase" id="RU004328"/>
    </source>
</evidence>
<comment type="similarity">
    <text evidence="1 2">Belongs to the RNase T2 family.</text>
</comment>
<keyword evidence="3" id="KW-1133">Transmembrane helix</keyword>
<dbReference type="Pfam" id="PF00445">
    <property type="entry name" value="Ribonuclease_T2"/>
    <property type="match status" value="1"/>
</dbReference>
<dbReference type="InterPro" id="IPR036430">
    <property type="entry name" value="RNase_T2-like_sf"/>
</dbReference>
<dbReference type="GO" id="GO:0006401">
    <property type="term" value="P:RNA catabolic process"/>
    <property type="evidence" value="ECO:0007669"/>
    <property type="project" value="TreeGrafter"/>
</dbReference>
<evidence type="ECO:0000313" key="5">
    <source>
        <dbReference type="Proteomes" id="UP000682202"/>
    </source>
</evidence>
<dbReference type="Gene3D" id="3.90.730.10">
    <property type="entry name" value="Ribonuclease T2-like"/>
    <property type="match status" value="1"/>
</dbReference>